<dbReference type="AlphaFoldDB" id="A0A430REP2"/>
<keyword evidence="2" id="KW-0804">Transcription</keyword>
<dbReference type="PANTHER" id="PTHR30363">
    <property type="entry name" value="HTH-TYPE TRANSCRIPTIONAL REGULATOR SRLR-RELATED"/>
    <property type="match status" value="1"/>
</dbReference>
<dbReference type="SUPFAM" id="SSF46785">
    <property type="entry name" value="Winged helix' DNA-binding domain"/>
    <property type="match status" value="1"/>
</dbReference>
<dbReference type="InterPro" id="IPR014036">
    <property type="entry name" value="DeoR-like_C"/>
</dbReference>
<accession>A0A430REP2</accession>
<reference evidence="4 5" key="1">
    <citation type="journal article" date="2019" name="Extremophiles">
        <title>Biogeography of thermophiles and predominance of Thermus scotoductus in domestic water heaters.</title>
        <authorList>
            <person name="Wilpiszeski R.L."/>
            <person name="Zhang Z."/>
            <person name="House C.H."/>
        </authorList>
    </citation>
    <scope>NUCLEOTIDE SEQUENCE [LARGE SCALE GENOMIC DNA]</scope>
    <source>
        <strain evidence="4 5">34_S34</strain>
    </source>
</reference>
<evidence type="ECO:0000256" key="2">
    <source>
        <dbReference type="ARBA" id="ARBA00023163"/>
    </source>
</evidence>
<dbReference type="Gene3D" id="1.10.10.10">
    <property type="entry name" value="Winged helix-like DNA-binding domain superfamily/Winged helix DNA-binding domain"/>
    <property type="match status" value="1"/>
</dbReference>
<evidence type="ECO:0000259" key="3">
    <source>
        <dbReference type="PROSITE" id="PS51000"/>
    </source>
</evidence>
<dbReference type="Gene3D" id="3.40.50.1360">
    <property type="match status" value="1"/>
</dbReference>
<organism evidence="4 5">
    <name type="scientific">Thermus scotoductus</name>
    <dbReference type="NCBI Taxonomy" id="37636"/>
    <lineage>
        <taxon>Bacteria</taxon>
        <taxon>Thermotogati</taxon>
        <taxon>Deinococcota</taxon>
        <taxon>Deinococci</taxon>
        <taxon>Thermales</taxon>
        <taxon>Thermaceae</taxon>
        <taxon>Thermus</taxon>
    </lineage>
</organism>
<dbReference type="SUPFAM" id="SSF100950">
    <property type="entry name" value="NagB/RpiA/CoA transferase-like"/>
    <property type="match status" value="1"/>
</dbReference>
<dbReference type="GO" id="GO:0003700">
    <property type="term" value="F:DNA-binding transcription factor activity"/>
    <property type="evidence" value="ECO:0007669"/>
    <property type="project" value="InterPro"/>
</dbReference>
<dbReference type="PROSITE" id="PS51000">
    <property type="entry name" value="HTH_DEOR_2"/>
    <property type="match status" value="1"/>
</dbReference>
<evidence type="ECO:0000313" key="4">
    <source>
        <dbReference type="EMBL" id="RTH05970.1"/>
    </source>
</evidence>
<dbReference type="InterPro" id="IPR036388">
    <property type="entry name" value="WH-like_DNA-bd_sf"/>
</dbReference>
<dbReference type="InterPro" id="IPR036390">
    <property type="entry name" value="WH_DNA-bd_sf"/>
</dbReference>
<dbReference type="Pfam" id="PF00455">
    <property type="entry name" value="DeoRC"/>
    <property type="match status" value="1"/>
</dbReference>
<dbReference type="InterPro" id="IPR037171">
    <property type="entry name" value="NagB/RpiA_transferase-like"/>
</dbReference>
<protein>
    <submittedName>
        <fullName evidence="4">Alkaline phosphatase</fullName>
    </submittedName>
</protein>
<evidence type="ECO:0000313" key="5">
    <source>
        <dbReference type="Proteomes" id="UP000286734"/>
    </source>
</evidence>
<comment type="caution">
    <text evidence="4">The sequence shown here is derived from an EMBL/GenBank/DDBJ whole genome shotgun (WGS) entry which is preliminary data.</text>
</comment>
<dbReference type="InterPro" id="IPR001034">
    <property type="entry name" value="DeoR_HTH"/>
</dbReference>
<proteinExistence type="predicted"/>
<feature type="domain" description="HTH deoR-type" evidence="3">
    <location>
        <begin position="3"/>
        <end position="58"/>
    </location>
</feature>
<dbReference type="InterPro" id="IPR050313">
    <property type="entry name" value="Carb_Metab_HTH_regulators"/>
</dbReference>
<keyword evidence="1" id="KW-0805">Transcription regulation</keyword>
<dbReference type="PANTHER" id="PTHR30363:SF44">
    <property type="entry name" value="AGA OPERON TRANSCRIPTIONAL REPRESSOR-RELATED"/>
    <property type="match status" value="1"/>
</dbReference>
<sequence>MPRKGADSQVLAYLQARGEARVAELVEALGLHPATVRRALVRLANRGLAERGRGGARLFEAVRYVGDMRHNLGISLEAKRRIAKKAASLVEPGMRVGISGGSTCTHLARLLRGSPVEVVTNAVNVAVELYSYPKTRVHVLGGELNAYSYELVGPRALEAAAKVELDLLFVGATGINERGFFMRDQPEASVARALKERAKAVYVLADSSKWGKQAFGFFAALDEVSGWIRED</sequence>
<dbReference type="EMBL" id="PELP01000092">
    <property type="protein sequence ID" value="RTH05970.1"/>
    <property type="molecule type" value="Genomic_DNA"/>
</dbReference>
<evidence type="ECO:0000256" key="1">
    <source>
        <dbReference type="ARBA" id="ARBA00023015"/>
    </source>
</evidence>
<dbReference type="Pfam" id="PF08220">
    <property type="entry name" value="HTH_DeoR"/>
    <property type="match status" value="1"/>
</dbReference>
<dbReference type="SMART" id="SM01134">
    <property type="entry name" value="DeoRC"/>
    <property type="match status" value="1"/>
</dbReference>
<name>A0A430REP2_THESC</name>
<dbReference type="RefSeq" id="WP_126200123.1">
    <property type="nucleotide sequence ID" value="NZ_PELP01000092.1"/>
</dbReference>
<dbReference type="SMART" id="SM00420">
    <property type="entry name" value="HTH_DEOR"/>
    <property type="match status" value="1"/>
</dbReference>
<gene>
    <name evidence="4" type="ORF">CSW47_04170</name>
</gene>
<dbReference type="Proteomes" id="UP000286734">
    <property type="component" value="Unassembled WGS sequence"/>
</dbReference>